<organism evidence="1 2">
    <name type="scientific">Reyranella aquatilis</name>
    <dbReference type="NCBI Taxonomy" id="2035356"/>
    <lineage>
        <taxon>Bacteria</taxon>
        <taxon>Pseudomonadati</taxon>
        <taxon>Pseudomonadota</taxon>
        <taxon>Alphaproteobacteria</taxon>
        <taxon>Hyphomicrobiales</taxon>
        <taxon>Reyranellaceae</taxon>
        <taxon>Reyranella</taxon>
    </lineage>
</organism>
<reference evidence="1 2" key="1">
    <citation type="submission" date="2021-11" db="EMBL/GenBank/DDBJ databases">
        <authorList>
            <person name="Lee D.-H."/>
            <person name="Kim S.-B."/>
        </authorList>
    </citation>
    <scope>NUCLEOTIDE SEQUENCE [LARGE SCALE GENOMIC DNA]</scope>
    <source>
        <strain evidence="1 2">KCTC 52223</strain>
    </source>
</reference>
<evidence type="ECO:0000313" key="1">
    <source>
        <dbReference type="EMBL" id="MCC8432265.1"/>
    </source>
</evidence>
<evidence type="ECO:0000313" key="2">
    <source>
        <dbReference type="Proteomes" id="UP001198862"/>
    </source>
</evidence>
<protein>
    <submittedName>
        <fullName evidence="1">Uncharacterized protein</fullName>
    </submittedName>
</protein>
<name>A0ABS8L1P6_9HYPH</name>
<dbReference type="Proteomes" id="UP001198862">
    <property type="component" value="Unassembled WGS sequence"/>
</dbReference>
<dbReference type="EMBL" id="JAJISD010000013">
    <property type="protein sequence ID" value="MCC8432265.1"/>
    <property type="molecule type" value="Genomic_DNA"/>
</dbReference>
<proteinExistence type="predicted"/>
<keyword evidence="2" id="KW-1185">Reference proteome</keyword>
<accession>A0ABS8L1P6</accession>
<gene>
    <name evidence="1" type="ORF">LJ725_25095</name>
</gene>
<dbReference type="RefSeq" id="WP_230553684.1">
    <property type="nucleotide sequence ID" value="NZ_JAJISD010000013.1"/>
</dbReference>
<sequence>MTPPEIELLLHRMLWPVFQVRWEAARRLAELIDTGDIEAARGLITWISERRLESEVIIGLSVIDTFDLASHFNYNAVVSAVRAPSHLSDTLMQRLFNRSPNSCYGFGEGTPRINAHIAAYFHKKMGQAIPLSFQSTFEFLQERTGLPFLARWEYEWQWLQGHVAEPLSSSPHWFSWEDQRGIGHFDLRQREVYLSAFLRTLAYAAHAWGLDRGAAERIALEICPLDRGLARLVYGERPSWTQGLASSALSPASISDLVWKSAEGQLASGRALLSVRAVDISELEFKEIEVDLVAGCACWSLPEDREGLSPLEHLWLRVSDPRDFQSVLIWPPKSIPKPPYPLTVVATPGEYARWHIDLFPTHLQVASPEMFNHEAKVELRDNGIGLAVSRQDASATRIWNTSWSPTKPDMLSSRIGRATDVRTADLQLFLAQKKLRTRRLAYIRMGRRKTEYSDFEVERTVFWLDEDDGC</sequence>
<comment type="caution">
    <text evidence="1">The sequence shown here is derived from an EMBL/GenBank/DDBJ whole genome shotgun (WGS) entry which is preliminary data.</text>
</comment>